<keyword evidence="6 9" id="KW-0472">Membrane</keyword>
<dbReference type="OrthoDB" id="8185860at2759"/>
<evidence type="ECO:0000256" key="3">
    <source>
        <dbReference type="ARBA" id="ARBA00022692"/>
    </source>
</evidence>
<evidence type="ECO:0000313" key="10">
    <source>
        <dbReference type="EMBL" id="EFN83496.1"/>
    </source>
</evidence>
<keyword evidence="5 9" id="KW-1133">Transmembrane helix</keyword>
<feature type="transmembrane region" description="Helical" evidence="9">
    <location>
        <begin position="81"/>
        <end position="99"/>
    </location>
</feature>
<sequence length="311" mass="36051">MNFQSVNLINVRLNMVSGNLLPITSDNRFSLFWRMYSMLVWLLQLILRHNKLMRRFILQLENILDAGDEVMRNMVTMTMKPIMILLNIYWMIGLVSVIICQQPFSATVSVLDSLVVSFGSLFMSLKKVSVDIYMKALRGTKKTPATGKYSSGMNAWMEKELKMLCRHHNTVIHIWNAYITYLRTLRFNLSFVLKKLLSWNLNLIYLTSVIRFCFGAIQLSTVLEVDFMLGLSITLFLFVGVLQFYILCSSVQKLSDVNTEMTNMAFHENWYQFTPSIKRVFLLMALSNNLGCEITMCEKLRLSLPSFMSVK</sequence>
<gene>
    <name evidence="10" type="ORF">EAI_15431</name>
</gene>
<dbReference type="Proteomes" id="UP000008237">
    <property type="component" value="Unassembled WGS sequence"/>
</dbReference>
<organism evidence="11">
    <name type="scientific">Harpegnathos saltator</name>
    <name type="common">Jerdon's jumping ant</name>
    <dbReference type="NCBI Taxonomy" id="610380"/>
    <lineage>
        <taxon>Eukaryota</taxon>
        <taxon>Metazoa</taxon>
        <taxon>Ecdysozoa</taxon>
        <taxon>Arthropoda</taxon>
        <taxon>Hexapoda</taxon>
        <taxon>Insecta</taxon>
        <taxon>Pterygota</taxon>
        <taxon>Neoptera</taxon>
        <taxon>Endopterygota</taxon>
        <taxon>Hymenoptera</taxon>
        <taxon>Apocrita</taxon>
        <taxon>Aculeata</taxon>
        <taxon>Formicoidea</taxon>
        <taxon>Formicidae</taxon>
        <taxon>Ponerinae</taxon>
        <taxon>Ponerini</taxon>
        <taxon>Harpegnathos</taxon>
    </lineage>
</organism>
<evidence type="ECO:0000256" key="4">
    <source>
        <dbReference type="ARBA" id="ARBA00022725"/>
    </source>
</evidence>
<keyword evidence="11" id="KW-1185">Reference proteome</keyword>
<proteinExistence type="predicted"/>
<keyword evidence="7" id="KW-0675">Receptor</keyword>
<dbReference type="GO" id="GO:0005549">
    <property type="term" value="F:odorant binding"/>
    <property type="evidence" value="ECO:0007669"/>
    <property type="project" value="InterPro"/>
</dbReference>
<evidence type="ECO:0008006" key="12">
    <source>
        <dbReference type="Google" id="ProtNLM"/>
    </source>
</evidence>
<evidence type="ECO:0000256" key="1">
    <source>
        <dbReference type="ARBA" id="ARBA00004141"/>
    </source>
</evidence>
<evidence type="ECO:0000256" key="6">
    <source>
        <dbReference type="ARBA" id="ARBA00023136"/>
    </source>
</evidence>
<feature type="transmembrane region" description="Helical" evidence="9">
    <location>
        <begin position="105"/>
        <end position="125"/>
    </location>
</feature>
<dbReference type="GO" id="GO:0004984">
    <property type="term" value="F:olfactory receptor activity"/>
    <property type="evidence" value="ECO:0007669"/>
    <property type="project" value="InterPro"/>
</dbReference>
<evidence type="ECO:0000313" key="11">
    <source>
        <dbReference type="Proteomes" id="UP000008237"/>
    </source>
</evidence>
<feature type="transmembrane region" description="Helical" evidence="9">
    <location>
        <begin position="203"/>
        <end position="221"/>
    </location>
</feature>
<reference evidence="10 11" key="1">
    <citation type="journal article" date="2010" name="Science">
        <title>Genomic comparison of the ants Camponotus floridanus and Harpegnathos saltator.</title>
        <authorList>
            <person name="Bonasio R."/>
            <person name="Zhang G."/>
            <person name="Ye C."/>
            <person name="Mutti N.S."/>
            <person name="Fang X."/>
            <person name="Qin N."/>
            <person name="Donahue G."/>
            <person name="Yang P."/>
            <person name="Li Q."/>
            <person name="Li C."/>
            <person name="Zhang P."/>
            <person name="Huang Z."/>
            <person name="Berger S.L."/>
            <person name="Reinberg D."/>
            <person name="Wang J."/>
            <person name="Liebig J."/>
        </authorList>
    </citation>
    <scope>NUCLEOTIDE SEQUENCE [LARGE SCALE GENOMIC DNA]</scope>
    <source>
        <strain evidence="10 11">R22 G/1</strain>
    </source>
</reference>
<evidence type="ECO:0000256" key="5">
    <source>
        <dbReference type="ARBA" id="ARBA00022989"/>
    </source>
</evidence>
<feature type="transmembrane region" description="Helical" evidence="9">
    <location>
        <begin position="31"/>
        <end position="47"/>
    </location>
</feature>
<dbReference type="InterPro" id="IPR004117">
    <property type="entry name" value="7tm6_olfct_rcpt"/>
</dbReference>
<keyword evidence="4" id="KW-0552">Olfaction</keyword>
<evidence type="ECO:0000256" key="9">
    <source>
        <dbReference type="SAM" id="Phobius"/>
    </source>
</evidence>
<dbReference type="GO" id="GO:0007165">
    <property type="term" value="P:signal transduction"/>
    <property type="evidence" value="ECO:0007669"/>
    <property type="project" value="UniProtKB-KW"/>
</dbReference>
<evidence type="ECO:0000256" key="7">
    <source>
        <dbReference type="ARBA" id="ARBA00023170"/>
    </source>
</evidence>
<dbReference type="AlphaFoldDB" id="E2BLE4"/>
<keyword evidence="2" id="KW-0716">Sensory transduction</keyword>
<accession>E2BLE4</accession>
<feature type="transmembrane region" description="Helical" evidence="9">
    <location>
        <begin position="227"/>
        <end position="248"/>
    </location>
</feature>
<evidence type="ECO:0000256" key="8">
    <source>
        <dbReference type="ARBA" id="ARBA00023224"/>
    </source>
</evidence>
<dbReference type="Pfam" id="PF02949">
    <property type="entry name" value="7tm_6"/>
    <property type="match status" value="1"/>
</dbReference>
<keyword evidence="8" id="KW-0807">Transducer</keyword>
<keyword evidence="3 9" id="KW-0812">Transmembrane</keyword>
<dbReference type="EMBL" id="GL449017">
    <property type="protein sequence ID" value="EFN83496.1"/>
    <property type="molecule type" value="Genomic_DNA"/>
</dbReference>
<name>E2BLE4_HARSA</name>
<protein>
    <recommendedName>
        <fullName evidence="12">Odorant receptor</fullName>
    </recommendedName>
</protein>
<evidence type="ECO:0000256" key="2">
    <source>
        <dbReference type="ARBA" id="ARBA00022606"/>
    </source>
</evidence>
<dbReference type="InParanoid" id="E2BLE4"/>
<comment type="subcellular location">
    <subcellularLocation>
        <location evidence="1">Membrane</location>
        <topology evidence="1">Multi-pass membrane protein</topology>
    </subcellularLocation>
</comment>
<dbReference type="GO" id="GO:0016020">
    <property type="term" value="C:membrane"/>
    <property type="evidence" value="ECO:0007669"/>
    <property type="project" value="UniProtKB-SubCell"/>
</dbReference>